<gene>
    <name evidence="1" type="ORF">PGT21_031983</name>
</gene>
<keyword evidence="2" id="KW-1185">Reference proteome</keyword>
<proteinExistence type="predicted"/>
<dbReference type="EMBL" id="VSWC01000144">
    <property type="protein sequence ID" value="KAA1078256.1"/>
    <property type="molecule type" value="Genomic_DNA"/>
</dbReference>
<organism evidence="1 2">
    <name type="scientific">Puccinia graminis f. sp. tritici</name>
    <dbReference type="NCBI Taxonomy" id="56615"/>
    <lineage>
        <taxon>Eukaryota</taxon>
        <taxon>Fungi</taxon>
        <taxon>Dikarya</taxon>
        <taxon>Basidiomycota</taxon>
        <taxon>Pucciniomycotina</taxon>
        <taxon>Pucciniomycetes</taxon>
        <taxon>Pucciniales</taxon>
        <taxon>Pucciniaceae</taxon>
        <taxon>Puccinia</taxon>
    </lineage>
</organism>
<evidence type="ECO:0000313" key="2">
    <source>
        <dbReference type="Proteomes" id="UP000324748"/>
    </source>
</evidence>
<accession>A0A5B0MQF4</accession>
<protein>
    <submittedName>
        <fullName evidence="1">Uncharacterized protein</fullName>
    </submittedName>
</protein>
<name>A0A5B0MQF4_PUCGR</name>
<evidence type="ECO:0000313" key="1">
    <source>
        <dbReference type="EMBL" id="KAA1078256.1"/>
    </source>
</evidence>
<comment type="caution">
    <text evidence="1">The sequence shown here is derived from an EMBL/GenBank/DDBJ whole genome shotgun (WGS) entry which is preliminary data.</text>
</comment>
<dbReference type="AlphaFoldDB" id="A0A5B0MQF4"/>
<dbReference type="Proteomes" id="UP000324748">
    <property type="component" value="Unassembled WGS sequence"/>
</dbReference>
<reference evidence="1 2" key="1">
    <citation type="submission" date="2019-05" db="EMBL/GenBank/DDBJ databases">
        <title>Emergence of the Ug99 lineage of the wheat stem rust pathogen through somatic hybridization.</title>
        <authorList>
            <person name="Li F."/>
            <person name="Upadhyaya N.M."/>
            <person name="Sperschneider J."/>
            <person name="Matny O."/>
            <person name="Nguyen-Phuc H."/>
            <person name="Mago R."/>
            <person name="Raley C."/>
            <person name="Miller M.E."/>
            <person name="Silverstein K.A.T."/>
            <person name="Henningsen E."/>
            <person name="Hirsch C.D."/>
            <person name="Visser B."/>
            <person name="Pretorius Z.A."/>
            <person name="Steffenson B.J."/>
            <person name="Schwessinger B."/>
            <person name="Dodds P.N."/>
            <person name="Figueroa M."/>
        </authorList>
    </citation>
    <scope>NUCLEOTIDE SEQUENCE [LARGE SCALE GENOMIC DNA]</scope>
    <source>
        <strain evidence="1">21-0</strain>
    </source>
</reference>
<sequence>MPPNLPPFKVSLQAMSWETLILPLNLGVTRTSTIVHATTSYWESACPSFMRHGGSPQVNGNFRLLSMIIDSWSGRYFNGVAVLVWAKG</sequence>